<dbReference type="RefSeq" id="WP_183593208.1">
    <property type="nucleotide sequence ID" value="NZ_JACHWR010000002.1"/>
</dbReference>
<reference evidence="2 3" key="1">
    <citation type="submission" date="2020-08" db="EMBL/GenBank/DDBJ databases">
        <title>Sequencing the genomes of 1000 actinobacteria strains.</title>
        <authorList>
            <person name="Klenk H.-P."/>
        </authorList>
    </citation>
    <scope>NUCLEOTIDE SEQUENCE [LARGE SCALE GENOMIC DNA]</scope>
    <source>
        <strain evidence="2 3">DSM 105498</strain>
    </source>
</reference>
<name>A0A7W4VXK3_9ACTN</name>
<organism evidence="2 3">
    <name type="scientific">Nocardioides soli</name>
    <dbReference type="NCBI Taxonomy" id="1036020"/>
    <lineage>
        <taxon>Bacteria</taxon>
        <taxon>Bacillati</taxon>
        <taxon>Actinomycetota</taxon>
        <taxon>Actinomycetes</taxon>
        <taxon>Propionibacteriales</taxon>
        <taxon>Nocardioidaceae</taxon>
        <taxon>Nocardioides</taxon>
    </lineage>
</organism>
<evidence type="ECO:0000313" key="3">
    <source>
        <dbReference type="Proteomes" id="UP000589626"/>
    </source>
</evidence>
<feature type="region of interest" description="Disordered" evidence="1">
    <location>
        <begin position="1"/>
        <end position="21"/>
    </location>
</feature>
<dbReference type="EMBL" id="JACHWR010000002">
    <property type="protein sequence ID" value="MBB3043348.1"/>
    <property type="molecule type" value="Genomic_DNA"/>
</dbReference>
<feature type="compositionally biased region" description="Polar residues" evidence="1">
    <location>
        <begin position="1"/>
        <end position="11"/>
    </location>
</feature>
<evidence type="ECO:0000313" key="2">
    <source>
        <dbReference type="EMBL" id="MBB3043348.1"/>
    </source>
</evidence>
<keyword evidence="3" id="KW-1185">Reference proteome</keyword>
<protein>
    <submittedName>
        <fullName evidence="2">Uncharacterized protein</fullName>
    </submittedName>
</protein>
<dbReference type="AlphaFoldDB" id="A0A7W4VXK3"/>
<sequence length="55" mass="5834">MNQFPNNSSGAAGNPQAHPVVALRDQLTQTMTAANQLKSTLATVDDPGRRSGEIR</sequence>
<accession>A0A7W4VXK3</accession>
<gene>
    <name evidence="2" type="ORF">FHU40_003166</name>
</gene>
<evidence type="ECO:0000256" key="1">
    <source>
        <dbReference type="SAM" id="MobiDB-lite"/>
    </source>
</evidence>
<proteinExistence type="predicted"/>
<comment type="caution">
    <text evidence="2">The sequence shown here is derived from an EMBL/GenBank/DDBJ whole genome shotgun (WGS) entry which is preliminary data.</text>
</comment>
<dbReference type="Proteomes" id="UP000589626">
    <property type="component" value="Unassembled WGS sequence"/>
</dbReference>